<dbReference type="PANTHER" id="PTHR43267">
    <property type="entry name" value="TRNA THREONYLCARBAMOYLADENOSINE DEHYDRATASE"/>
    <property type="match status" value="1"/>
</dbReference>
<dbReference type="PANTHER" id="PTHR43267:SF1">
    <property type="entry name" value="TRNA THREONYLCARBAMOYLADENOSINE DEHYDRATASE"/>
    <property type="match status" value="1"/>
</dbReference>
<dbReference type="GO" id="GO:0061504">
    <property type="term" value="P:cyclic threonylcarbamoyladenosine biosynthetic process"/>
    <property type="evidence" value="ECO:0007669"/>
    <property type="project" value="TreeGrafter"/>
</dbReference>
<dbReference type="InterPro" id="IPR045886">
    <property type="entry name" value="ThiF/MoeB/HesA"/>
</dbReference>
<dbReference type="Proteomes" id="UP000663881">
    <property type="component" value="Unassembled WGS sequence"/>
</dbReference>
<name>A0A820DQW0_9BILA</name>
<gene>
    <name evidence="2" type="ORF">OKA104_LOCUS42818</name>
</gene>
<proteinExistence type="predicted"/>
<dbReference type="GO" id="GO:0008641">
    <property type="term" value="F:ubiquitin-like modifier activating enzyme activity"/>
    <property type="evidence" value="ECO:0007669"/>
    <property type="project" value="InterPro"/>
</dbReference>
<dbReference type="SUPFAM" id="SSF69572">
    <property type="entry name" value="Activating enzymes of the ubiquitin-like proteins"/>
    <property type="match status" value="1"/>
</dbReference>
<accession>A0A820DQW0</accession>
<evidence type="ECO:0000313" key="2">
    <source>
        <dbReference type="EMBL" id="CAF4235923.1"/>
    </source>
</evidence>
<dbReference type="Gene3D" id="3.40.50.720">
    <property type="entry name" value="NAD(P)-binding Rossmann-like Domain"/>
    <property type="match status" value="1"/>
</dbReference>
<organism evidence="2 3">
    <name type="scientific">Adineta steineri</name>
    <dbReference type="NCBI Taxonomy" id="433720"/>
    <lineage>
        <taxon>Eukaryota</taxon>
        <taxon>Metazoa</taxon>
        <taxon>Spiralia</taxon>
        <taxon>Gnathifera</taxon>
        <taxon>Rotifera</taxon>
        <taxon>Eurotatoria</taxon>
        <taxon>Bdelloidea</taxon>
        <taxon>Adinetida</taxon>
        <taxon>Adinetidae</taxon>
        <taxon>Adineta</taxon>
    </lineage>
</organism>
<dbReference type="EMBL" id="CAJOAY010011358">
    <property type="protein sequence ID" value="CAF4235923.1"/>
    <property type="molecule type" value="Genomic_DNA"/>
</dbReference>
<dbReference type="InterPro" id="IPR035985">
    <property type="entry name" value="Ubiquitin-activating_enz"/>
</dbReference>
<dbReference type="AlphaFoldDB" id="A0A820DQW0"/>
<evidence type="ECO:0000259" key="1">
    <source>
        <dbReference type="Pfam" id="PF00899"/>
    </source>
</evidence>
<feature type="non-terminal residue" evidence="2">
    <location>
        <position position="267"/>
    </location>
</feature>
<dbReference type="GO" id="GO:0061503">
    <property type="term" value="F:tRNA threonylcarbamoyladenosine dehydratase"/>
    <property type="evidence" value="ECO:0007669"/>
    <property type="project" value="TreeGrafter"/>
</dbReference>
<dbReference type="InterPro" id="IPR000594">
    <property type="entry name" value="ThiF_NAD_FAD-bd"/>
</dbReference>
<dbReference type="Pfam" id="PF00899">
    <property type="entry name" value="ThiF"/>
    <property type="match status" value="1"/>
</dbReference>
<comment type="caution">
    <text evidence="2">The sequence shown here is derived from an EMBL/GenBank/DDBJ whole genome shotgun (WGS) entry which is preliminary data.</text>
</comment>
<reference evidence="2" key="1">
    <citation type="submission" date="2021-02" db="EMBL/GenBank/DDBJ databases">
        <authorList>
            <person name="Nowell W R."/>
        </authorList>
    </citation>
    <scope>NUCLEOTIDE SEQUENCE</scope>
</reference>
<evidence type="ECO:0000313" key="3">
    <source>
        <dbReference type="Proteomes" id="UP000663881"/>
    </source>
</evidence>
<protein>
    <recommendedName>
        <fullName evidence="1">THIF-type NAD/FAD binding fold domain-containing protein</fullName>
    </recommendedName>
</protein>
<feature type="domain" description="THIF-type NAD/FAD binding fold" evidence="1">
    <location>
        <begin position="41"/>
        <end position="234"/>
    </location>
</feature>
<sequence length="267" mass="30276">MSDEIEVNATRKYKLDYIVTEGKQPPPEIHGDVFDRQRVMKNFDQHSVEQQHVFVLGVGGIGSSIAMSLVRMGVDTIYLLDRDFVDASNLNRQILFSLLDVGKSKVEVAAQHLKSIHNLRTNIYDYRMDAVINWSCVVEIAKKCTVIFNNIDYGAVFDYAVNSLCKSLGILYVAGSTYANNIEINLYSGLLNYPCWACNNNTNDSFKFNIKEIENRNDIQLLLKEICCISGEQAQSIIEECSNELNLHQPSVLQLSTLFMPLYQQKV</sequence>